<keyword evidence="3" id="KW-0175">Coiled coil</keyword>
<feature type="coiled-coil region" evidence="3">
    <location>
        <begin position="148"/>
        <end position="175"/>
    </location>
</feature>
<organism evidence="6 7">
    <name type="scientific">Erythroxylum novogranatense</name>
    <dbReference type="NCBI Taxonomy" id="1862640"/>
    <lineage>
        <taxon>Eukaryota</taxon>
        <taxon>Viridiplantae</taxon>
        <taxon>Streptophyta</taxon>
        <taxon>Embryophyta</taxon>
        <taxon>Tracheophyta</taxon>
        <taxon>Spermatophyta</taxon>
        <taxon>Magnoliopsida</taxon>
        <taxon>eudicotyledons</taxon>
        <taxon>Gunneridae</taxon>
        <taxon>Pentapetalae</taxon>
        <taxon>rosids</taxon>
        <taxon>fabids</taxon>
        <taxon>Malpighiales</taxon>
        <taxon>Erythroxylaceae</taxon>
        <taxon>Erythroxylum</taxon>
    </lineage>
</organism>
<evidence type="ECO:0000313" key="6">
    <source>
        <dbReference type="EMBL" id="KAJ8773974.1"/>
    </source>
</evidence>
<dbReference type="EMBL" id="JAIWQS010000001">
    <property type="protein sequence ID" value="KAJ8773974.1"/>
    <property type="molecule type" value="Genomic_DNA"/>
</dbReference>
<evidence type="ECO:0000256" key="3">
    <source>
        <dbReference type="SAM" id="Coils"/>
    </source>
</evidence>
<reference evidence="6 7" key="1">
    <citation type="submission" date="2021-09" db="EMBL/GenBank/DDBJ databases">
        <title>Genomic insights and catalytic innovation underlie evolution of tropane alkaloids biosynthesis.</title>
        <authorList>
            <person name="Wang Y.-J."/>
            <person name="Tian T."/>
            <person name="Huang J.-P."/>
            <person name="Huang S.-X."/>
        </authorList>
    </citation>
    <scope>NUCLEOTIDE SEQUENCE [LARGE SCALE GENOMIC DNA]</scope>
    <source>
        <strain evidence="6">KIB-2018</strain>
        <tissue evidence="6">Leaf</tissue>
    </source>
</reference>
<proteinExistence type="predicted"/>
<feature type="region of interest" description="Disordered" evidence="4">
    <location>
        <begin position="360"/>
        <end position="397"/>
    </location>
</feature>
<sequence>MDAIKKQATKLREQVAKQQQAILKHLRHFGHEDVIIDEAEFRCYQQLQNLYSSTRAAKHYQRNIVRCIGSFVSTTSKQMEIARKLAEDCCKYGDDNQSVNTHVARATLQFGTSHNLMENESETFLGVLGDQVSEPLRALITGAPLEDARHLTNRYDKLRQEVEAQAAEVLRLRSKTRDSDINAENCTRLRGSETRLNDLKSTMMALGREATAAMLAVEDQQQQITAQRLFTMVDAERCYHQHVLSILDKLYDEMILEEQLNESSSQSGTTEKAMNVLAAPEDSTPNDQVTSNGKYDVFFAKVIHPFDAQGEGELSLSVDDYVVVSQVAPTGWSKGECKGHTGWFPSAYIDKLEKAPTSEEKLVKASTSEGKLEKAPIIEEKQEEMPANEMIEATSKS</sequence>
<dbReference type="PANTHER" id="PTHR14167:SF30">
    <property type="entry name" value="SH3 DOMAIN-CONTAINING PROTEIN 1"/>
    <property type="match status" value="1"/>
</dbReference>
<feature type="domain" description="SH3" evidence="5">
    <location>
        <begin position="295"/>
        <end position="354"/>
    </location>
</feature>
<dbReference type="AlphaFoldDB" id="A0AAV8U704"/>
<dbReference type="Proteomes" id="UP001159364">
    <property type="component" value="Linkage Group LG01"/>
</dbReference>
<dbReference type="SUPFAM" id="SSF50044">
    <property type="entry name" value="SH3-domain"/>
    <property type="match status" value="1"/>
</dbReference>
<dbReference type="SUPFAM" id="SSF103657">
    <property type="entry name" value="BAR/IMD domain-like"/>
    <property type="match status" value="1"/>
</dbReference>
<evidence type="ECO:0000256" key="2">
    <source>
        <dbReference type="PROSITE-ProRule" id="PRU00192"/>
    </source>
</evidence>
<evidence type="ECO:0000313" key="7">
    <source>
        <dbReference type="Proteomes" id="UP001159364"/>
    </source>
</evidence>
<dbReference type="PROSITE" id="PS50002">
    <property type="entry name" value="SH3"/>
    <property type="match status" value="1"/>
</dbReference>
<evidence type="ECO:0000256" key="4">
    <source>
        <dbReference type="SAM" id="MobiDB-lite"/>
    </source>
</evidence>
<keyword evidence="7" id="KW-1185">Reference proteome</keyword>
<accession>A0AAV8U704</accession>
<dbReference type="InterPro" id="IPR001452">
    <property type="entry name" value="SH3_domain"/>
</dbReference>
<dbReference type="Pfam" id="PF14604">
    <property type="entry name" value="SH3_9"/>
    <property type="match status" value="1"/>
</dbReference>
<dbReference type="InterPro" id="IPR027267">
    <property type="entry name" value="AH/BAR_dom_sf"/>
</dbReference>
<comment type="caution">
    <text evidence="6">The sequence shown here is derived from an EMBL/GenBank/DDBJ whole genome shotgun (WGS) entry which is preliminary data.</text>
</comment>
<feature type="compositionally biased region" description="Basic and acidic residues" evidence="4">
    <location>
        <begin position="370"/>
        <end position="384"/>
    </location>
</feature>
<name>A0AAV8U704_9ROSI</name>
<protein>
    <recommendedName>
        <fullName evidence="5">SH3 domain-containing protein</fullName>
    </recommendedName>
</protein>
<evidence type="ECO:0000256" key="1">
    <source>
        <dbReference type="ARBA" id="ARBA00022443"/>
    </source>
</evidence>
<keyword evidence="1 2" id="KW-0728">SH3 domain</keyword>
<dbReference type="InterPro" id="IPR036028">
    <property type="entry name" value="SH3-like_dom_sf"/>
</dbReference>
<dbReference type="Gene3D" id="2.30.30.40">
    <property type="entry name" value="SH3 Domains"/>
    <property type="match status" value="1"/>
</dbReference>
<dbReference type="PANTHER" id="PTHR14167">
    <property type="entry name" value="SH3 DOMAIN-CONTAINING"/>
    <property type="match status" value="1"/>
</dbReference>
<dbReference type="InterPro" id="IPR050384">
    <property type="entry name" value="Endophilin_SH3RF"/>
</dbReference>
<dbReference type="Gene3D" id="1.20.1270.60">
    <property type="entry name" value="Arfaptin homology (AH) domain/BAR domain"/>
    <property type="match status" value="1"/>
</dbReference>
<evidence type="ECO:0000259" key="5">
    <source>
        <dbReference type="PROSITE" id="PS50002"/>
    </source>
</evidence>
<dbReference type="SMART" id="SM00326">
    <property type="entry name" value="SH3"/>
    <property type="match status" value="1"/>
</dbReference>
<gene>
    <name evidence="6" type="ORF">K2173_009405</name>
</gene>